<evidence type="ECO:0000313" key="4">
    <source>
        <dbReference type="EMBL" id="AMJ75524.1"/>
    </source>
</evidence>
<dbReference type="Gene3D" id="3.40.50.2300">
    <property type="match status" value="1"/>
</dbReference>
<sequence length="130" mass="14245">MFSVAVIEDDVITLDLITDALETRLSATVYPFSRSKIAREFLLQQTPDTLQLIISDQVMKEYDGISLLKACRSANLSVPFLLITGDPNKELVMEARKLGVSGFLAKPLEMDALAAKAKSVVLAKTKSRVS</sequence>
<dbReference type="InterPro" id="IPR050595">
    <property type="entry name" value="Bact_response_regulator"/>
</dbReference>
<dbReference type="SUPFAM" id="SSF52172">
    <property type="entry name" value="CheY-like"/>
    <property type="match status" value="1"/>
</dbReference>
<reference evidence="5" key="2">
    <citation type="submission" date="2023-07" db="EMBL/GenBank/DDBJ databases">
        <title>Genome content predicts the carbon catabolic preferences of heterotrophic bacteria.</title>
        <authorList>
            <person name="Gralka M."/>
        </authorList>
    </citation>
    <scope>NUCLEOTIDE SEQUENCE</scope>
    <source>
        <strain evidence="5">F2M12</strain>
    </source>
</reference>
<dbReference type="EMBL" id="JAUOQI010000013">
    <property type="protein sequence ID" value="MDO6578902.1"/>
    <property type="molecule type" value="Genomic_DNA"/>
</dbReference>
<evidence type="ECO:0000313" key="5">
    <source>
        <dbReference type="EMBL" id="MDO6578902.1"/>
    </source>
</evidence>
<dbReference type="PROSITE" id="PS50110">
    <property type="entry name" value="RESPONSE_REGULATORY"/>
    <property type="match status" value="1"/>
</dbReference>
<protein>
    <submittedName>
        <fullName evidence="4 5">Response regulator</fullName>
    </submittedName>
</protein>
<dbReference type="EMBL" id="CP013926">
    <property type="protein sequence ID" value="AMJ75524.1"/>
    <property type="molecule type" value="Genomic_DNA"/>
</dbReference>
<evidence type="ECO:0000259" key="3">
    <source>
        <dbReference type="PROSITE" id="PS50110"/>
    </source>
</evidence>
<dbReference type="AlphaFoldDB" id="A0AAW7Z4P3"/>
<evidence type="ECO:0000256" key="2">
    <source>
        <dbReference type="PROSITE-ProRule" id="PRU00169"/>
    </source>
</evidence>
<proteinExistence type="predicted"/>
<dbReference type="RefSeq" id="WP_057789705.1">
    <property type="nucleotide sequence ID" value="NZ_CANLMS010000001.1"/>
</dbReference>
<dbReference type="PANTHER" id="PTHR44591:SF3">
    <property type="entry name" value="RESPONSE REGULATORY DOMAIN-CONTAINING PROTEIN"/>
    <property type="match status" value="1"/>
</dbReference>
<evidence type="ECO:0000256" key="1">
    <source>
        <dbReference type="ARBA" id="ARBA00022553"/>
    </source>
</evidence>
<reference evidence="4 6" key="1">
    <citation type="submission" date="2015-12" db="EMBL/GenBank/DDBJ databases">
        <title>Intraspecies pangenome expansion in the marine bacterium Alteromonas.</title>
        <authorList>
            <person name="Lopez-Perez M."/>
            <person name="Rodriguez-Valera F."/>
        </authorList>
    </citation>
    <scope>NUCLEOTIDE SEQUENCE [LARGE SCALE GENOMIC DNA]</scope>
    <source>
        <strain evidence="4 6">LMG 21861</strain>
    </source>
</reference>
<dbReference type="InterPro" id="IPR001789">
    <property type="entry name" value="Sig_transdc_resp-reg_receiver"/>
</dbReference>
<accession>A0AAW7Z4P3</accession>
<dbReference type="Proteomes" id="UP001170717">
    <property type="component" value="Unassembled WGS sequence"/>
</dbReference>
<dbReference type="SMART" id="SM00448">
    <property type="entry name" value="REC"/>
    <property type="match status" value="1"/>
</dbReference>
<dbReference type="GeneID" id="83259423"/>
<dbReference type="InterPro" id="IPR011006">
    <property type="entry name" value="CheY-like_superfamily"/>
</dbReference>
<keyword evidence="6" id="KW-1185">Reference proteome</keyword>
<evidence type="ECO:0000313" key="6">
    <source>
        <dbReference type="Proteomes" id="UP000056750"/>
    </source>
</evidence>
<organism evidence="5 7">
    <name type="scientific">Alteromonas stellipolaris</name>
    <dbReference type="NCBI Taxonomy" id="233316"/>
    <lineage>
        <taxon>Bacteria</taxon>
        <taxon>Pseudomonadati</taxon>
        <taxon>Pseudomonadota</taxon>
        <taxon>Gammaproteobacteria</taxon>
        <taxon>Alteromonadales</taxon>
        <taxon>Alteromonadaceae</taxon>
        <taxon>Alteromonas/Salinimonas group</taxon>
        <taxon>Alteromonas</taxon>
    </lineage>
</organism>
<dbReference type="CDD" id="cd00156">
    <property type="entry name" value="REC"/>
    <property type="match status" value="1"/>
</dbReference>
<feature type="modified residue" description="4-aspartylphosphate" evidence="2">
    <location>
        <position position="56"/>
    </location>
</feature>
<keyword evidence="1 2" id="KW-0597">Phosphoprotein</keyword>
<dbReference type="Pfam" id="PF00072">
    <property type="entry name" value="Response_reg"/>
    <property type="match status" value="1"/>
</dbReference>
<dbReference type="PANTHER" id="PTHR44591">
    <property type="entry name" value="STRESS RESPONSE REGULATOR PROTEIN 1"/>
    <property type="match status" value="1"/>
</dbReference>
<feature type="domain" description="Response regulatory" evidence="3">
    <location>
        <begin position="3"/>
        <end position="121"/>
    </location>
</feature>
<gene>
    <name evidence="4" type="ORF">AVL57_17085</name>
    <name evidence="5" type="ORF">Q4527_15960</name>
</gene>
<evidence type="ECO:0000313" key="7">
    <source>
        <dbReference type="Proteomes" id="UP001170717"/>
    </source>
</evidence>
<dbReference type="KEGG" id="asq:AVL57_17085"/>
<dbReference type="Proteomes" id="UP000056750">
    <property type="component" value="Chromosome"/>
</dbReference>
<name>A0AAW7Z4P3_9ALTE</name>
<dbReference type="GO" id="GO:0000160">
    <property type="term" value="P:phosphorelay signal transduction system"/>
    <property type="evidence" value="ECO:0007669"/>
    <property type="project" value="InterPro"/>
</dbReference>